<dbReference type="PANTHER" id="PTHR37312">
    <property type="entry name" value="MEMBRANE-BOUND ACYLTRANSFERASE YKRP-RELATED"/>
    <property type="match status" value="1"/>
</dbReference>
<dbReference type="AlphaFoldDB" id="A0A7X9S958"/>
<feature type="transmembrane region" description="Helical" evidence="1">
    <location>
        <begin position="82"/>
        <end position="105"/>
    </location>
</feature>
<dbReference type="InterPro" id="IPR052734">
    <property type="entry name" value="Nod_factor_acetyltransferase"/>
</dbReference>
<protein>
    <submittedName>
        <fullName evidence="3">Acyltransferase family protein</fullName>
    </submittedName>
</protein>
<feature type="transmembrane region" description="Helical" evidence="1">
    <location>
        <begin position="167"/>
        <end position="186"/>
    </location>
</feature>
<feature type="transmembrane region" description="Helical" evidence="1">
    <location>
        <begin position="198"/>
        <end position="219"/>
    </location>
</feature>
<dbReference type="PANTHER" id="PTHR37312:SF1">
    <property type="entry name" value="MEMBRANE-BOUND ACYLTRANSFERASE YKRP-RELATED"/>
    <property type="match status" value="1"/>
</dbReference>
<feature type="domain" description="Acyltransferase 3" evidence="2">
    <location>
        <begin position="4"/>
        <end position="276"/>
    </location>
</feature>
<dbReference type="Proteomes" id="UP000520291">
    <property type="component" value="Unassembled WGS sequence"/>
</dbReference>
<feature type="transmembrane region" description="Helical" evidence="1">
    <location>
        <begin position="6"/>
        <end position="23"/>
    </location>
</feature>
<evidence type="ECO:0000256" key="1">
    <source>
        <dbReference type="SAM" id="Phobius"/>
    </source>
</evidence>
<proteinExistence type="predicted"/>
<keyword evidence="1" id="KW-1133">Transmembrane helix</keyword>
<evidence type="ECO:0000313" key="4">
    <source>
        <dbReference type="Proteomes" id="UP000520291"/>
    </source>
</evidence>
<dbReference type="InterPro" id="IPR002656">
    <property type="entry name" value="Acyl_transf_3_dom"/>
</dbReference>
<dbReference type="GO" id="GO:0016747">
    <property type="term" value="F:acyltransferase activity, transferring groups other than amino-acyl groups"/>
    <property type="evidence" value="ECO:0007669"/>
    <property type="project" value="InterPro"/>
</dbReference>
<comment type="caution">
    <text evidence="3">The sequence shown here is derived from an EMBL/GenBank/DDBJ whole genome shotgun (WGS) entry which is preliminary data.</text>
</comment>
<sequence length="298" mass="34659">MNSFISTFYVPLFFILSGYLIKIDNLCIKKEIRKKTKSLLKPFAVVYFVSFIISFFLSLAGFETKHEFVWDNILNPIYSKTFFNGPLWFLLSLYWGFLLFYSIVVISCRHDFIIIFLSFVIGCIGFYIHRWEIILPLFMGPSLVACPLLTIGYLIKKYISNYWRDRKWTVAISLLIGFLLLVNFGISISMQNNHYEGFYLLFLLSVFGGTIMVLCLSILNKRWLKFAAYWGKFSLVILCFHNFILIPTAKILGNSIHQSMVWAVATSIILYVSFLFIIPLTSKICPSLFNIKNNDKEI</sequence>
<feature type="transmembrane region" description="Helical" evidence="1">
    <location>
        <begin position="134"/>
        <end position="155"/>
    </location>
</feature>
<organism evidence="3 4">
    <name type="scientific">Bacteroides eggerthii</name>
    <dbReference type="NCBI Taxonomy" id="28111"/>
    <lineage>
        <taxon>Bacteria</taxon>
        <taxon>Pseudomonadati</taxon>
        <taxon>Bacteroidota</taxon>
        <taxon>Bacteroidia</taxon>
        <taxon>Bacteroidales</taxon>
        <taxon>Bacteroidaceae</taxon>
        <taxon>Bacteroides</taxon>
    </lineage>
</organism>
<feature type="transmembrane region" description="Helical" evidence="1">
    <location>
        <begin position="44"/>
        <end position="62"/>
    </location>
</feature>
<gene>
    <name evidence="3" type="ORF">HF841_03170</name>
</gene>
<keyword evidence="3" id="KW-0808">Transferase</keyword>
<dbReference type="Pfam" id="PF01757">
    <property type="entry name" value="Acyl_transf_3"/>
    <property type="match status" value="1"/>
</dbReference>
<name>A0A7X9S958_9BACE</name>
<accession>A0A7X9S958</accession>
<keyword evidence="1" id="KW-0812">Transmembrane</keyword>
<keyword evidence="3" id="KW-0012">Acyltransferase</keyword>
<dbReference type="RefSeq" id="WP_168947202.1">
    <property type="nucleotide sequence ID" value="NZ_JABAGL010000003.1"/>
</dbReference>
<keyword evidence="1" id="KW-0472">Membrane</keyword>
<feature type="transmembrane region" description="Helical" evidence="1">
    <location>
        <begin position="260"/>
        <end position="280"/>
    </location>
</feature>
<feature type="transmembrane region" description="Helical" evidence="1">
    <location>
        <begin position="226"/>
        <end position="248"/>
    </location>
</feature>
<evidence type="ECO:0000259" key="2">
    <source>
        <dbReference type="Pfam" id="PF01757"/>
    </source>
</evidence>
<evidence type="ECO:0000313" key="3">
    <source>
        <dbReference type="EMBL" id="NME85031.1"/>
    </source>
</evidence>
<dbReference type="EMBL" id="JABAGL010000003">
    <property type="protein sequence ID" value="NME85031.1"/>
    <property type="molecule type" value="Genomic_DNA"/>
</dbReference>
<feature type="transmembrane region" description="Helical" evidence="1">
    <location>
        <begin position="112"/>
        <end position="128"/>
    </location>
</feature>
<reference evidence="3 4" key="1">
    <citation type="submission" date="2020-04" db="EMBL/GenBank/DDBJ databases">
        <authorList>
            <person name="Hitch T.C.A."/>
            <person name="Wylensek D."/>
            <person name="Clavel T."/>
        </authorList>
    </citation>
    <scope>NUCLEOTIDE SEQUENCE [LARGE SCALE GENOMIC DNA]</scope>
    <source>
        <strain evidence="3 4">WCA3-601-WT-5E</strain>
    </source>
</reference>